<proteinExistence type="predicted"/>
<accession>A0A8S5Q0M8</accession>
<protein>
    <submittedName>
        <fullName evidence="1">Uncharacterized protein</fullName>
    </submittedName>
</protein>
<sequence>MHILHLFHFFHKSAYLFTLKPVQNDAPCKC</sequence>
<reference evidence="1" key="1">
    <citation type="journal article" date="2021" name="Proc. Natl. Acad. Sci. U.S.A.">
        <title>A Catalog of Tens of Thousands of Viruses from Human Metagenomes Reveals Hidden Associations with Chronic Diseases.</title>
        <authorList>
            <person name="Tisza M.J."/>
            <person name="Buck C.B."/>
        </authorList>
    </citation>
    <scope>NUCLEOTIDE SEQUENCE</scope>
    <source>
        <strain evidence="1">CtOCb13</strain>
    </source>
</reference>
<name>A0A8S5Q0M8_9CAUD</name>
<dbReference type="EMBL" id="BK015555">
    <property type="protein sequence ID" value="DAE12714.1"/>
    <property type="molecule type" value="Genomic_DNA"/>
</dbReference>
<organism evidence="1">
    <name type="scientific">Siphoviridae sp. ctOCb13</name>
    <dbReference type="NCBI Taxonomy" id="2825477"/>
    <lineage>
        <taxon>Viruses</taxon>
        <taxon>Duplodnaviria</taxon>
        <taxon>Heunggongvirae</taxon>
        <taxon>Uroviricota</taxon>
        <taxon>Caudoviricetes</taxon>
    </lineage>
</organism>
<evidence type="ECO:0000313" key="1">
    <source>
        <dbReference type="EMBL" id="DAE12714.1"/>
    </source>
</evidence>